<dbReference type="AlphaFoldDB" id="A0A9P6M9Q7"/>
<dbReference type="Pfam" id="PF11696">
    <property type="entry name" value="DUF3292"/>
    <property type="match status" value="1"/>
</dbReference>
<dbReference type="Gene3D" id="2.30.29.30">
    <property type="entry name" value="Pleckstrin-homology domain (PH domain)/Phosphotyrosine-binding domain (PTB)"/>
    <property type="match status" value="1"/>
</dbReference>
<keyword evidence="1" id="KW-0472">Membrane</keyword>
<comment type="caution">
    <text evidence="2">The sequence shown here is derived from an EMBL/GenBank/DDBJ whole genome shotgun (WGS) entry which is preliminary data.</text>
</comment>
<dbReference type="PANTHER" id="PTHR37402">
    <property type="entry name" value="GRAM DOMAIN-CONTAINING PROTEIN 4"/>
    <property type="match status" value="1"/>
</dbReference>
<name>A0A9P6M9Q7_9FUNG</name>
<accession>A0A9P6M9Q7</accession>
<dbReference type="PANTHER" id="PTHR37402:SF1">
    <property type="entry name" value="GRAM DOMAIN-CONTAINING PROTEIN 4"/>
    <property type="match status" value="1"/>
</dbReference>
<reference evidence="2" key="1">
    <citation type="journal article" date="2020" name="Fungal Divers.">
        <title>Resolving the Mortierellaceae phylogeny through synthesis of multi-gene phylogenetics and phylogenomics.</title>
        <authorList>
            <person name="Vandepol N."/>
            <person name="Liber J."/>
            <person name="Desiro A."/>
            <person name="Na H."/>
            <person name="Kennedy M."/>
            <person name="Barry K."/>
            <person name="Grigoriev I.V."/>
            <person name="Miller A.N."/>
            <person name="O'Donnell K."/>
            <person name="Stajich J.E."/>
            <person name="Bonito G."/>
        </authorList>
    </citation>
    <scope>NUCLEOTIDE SEQUENCE</scope>
    <source>
        <strain evidence="2">MES-2147</strain>
    </source>
</reference>
<proteinExistence type="predicted"/>
<dbReference type="InterPro" id="IPR037847">
    <property type="entry name" value="GRAMDC4"/>
</dbReference>
<keyword evidence="1" id="KW-1133">Transmembrane helix</keyword>
<feature type="transmembrane region" description="Helical" evidence="1">
    <location>
        <begin position="106"/>
        <end position="130"/>
    </location>
</feature>
<dbReference type="InterPro" id="IPR011993">
    <property type="entry name" value="PH-like_dom_sf"/>
</dbReference>
<keyword evidence="3" id="KW-1185">Reference proteome</keyword>
<feature type="non-terminal residue" evidence="2">
    <location>
        <position position="1"/>
    </location>
</feature>
<dbReference type="InterPro" id="IPR021709">
    <property type="entry name" value="DUF3292"/>
</dbReference>
<dbReference type="GO" id="GO:0006915">
    <property type="term" value="P:apoptotic process"/>
    <property type="evidence" value="ECO:0007669"/>
    <property type="project" value="InterPro"/>
</dbReference>
<evidence type="ECO:0000256" key="1">
    <source>
        <dbReference type="SAM" id="Phobius"/>
    </source>
</evidence>
<evidence type="ECO:0000313" key="2">
    <source>
        <dbReference type="EMBL" id="KAF9982886.1"/>
    </source>
</evidence>
<keyword evidence="1" id="KW-0812">Transmembrane</keyword>
<dbReference type="EMBL" id="JAAAHW010003535">
    <property type="protein sequence ID" value="KAF9982886.1"/>
    <property type="molecule type" value="Genomic_DNA"/>
</dbReference>
<dbReference type="OrthoDB" id="1708389at2759"/>
<feature type="transmembrane region" description="Helical" evidence="1">
    <location>
        <begin position="226"/>
        <end position="259"/>
    </location>
</feature>
<gene>
    <name evidence="2" type="ORF">BGZ65_002397</name>
</gene>
<protein>
    <recommendedName>
        <fullName evidence="4">GRAM domain-containing protein</fullName>
    </recommendedName>
</protein>
<dbReference type="Proteomes" id="UP000749646">
    <property type="component" value="Unassembled WGS sequence"/>
</dbReference>
<evidence type="ECO:0000313" key="3">
    <source>
        <dbReference type="Proteomes" id="UP000749646"/>
    </source>
</evidence>
<organism evidence="2 3">
    <name type="scientific">Modicella reniformis</name>
    <dbReference type="NCBI Taxonomy" id="1440133"/>
    <lineage>
        <taxon>Eukaryota</taxon>
        <taxon>Fungi</taxon>
        <taxon>Fungi incertae sedis</taxon>
        <taxon>Mucoromycota</taxon>
        <taxon>Mortierellomycotina</taxon>
        <taxon>Mortierellomycetes</taxon>
        <taxon>Mortierellales</taxon>
        <taxon>Mortierellaceae</taxon>
        <taxon>Modicella</taxon>
    </lineage>
</organism>
<evidence type="ECO:0008006" key="4">
    <source>
        <dbReference type="Google" id="ProtNLM"/>
    </source>
</evidence>
<sequence>FDRHVQEIRRRRTLEKRATPPGRNEFTRIEAESGKRVLDARLYLQAHLTYFIESLARDNKARKIEPLRWSKIKALLSRLYDTSNPAQSLGLYVERVMYWKNPAETLMWFTVYFTLWFYMLWLPGFISLFVMKILNNRFGFLGNLREKLNVPGSLTDNLKPKENNGKTKIHSQLRELIHSKDLTDWISRMMKIWGPYCQVLLEENICYFERLKNLFRWERPDQTWRVIALLCFYIFVSTFFQYMVVPAIGLFIGVEFFILLPLQKYYPRFCHVFSPVEWILWGVPTNAEIAIEMLTRQQDETGQSSVQPDPAMVDPIEAISPGNGEERDSASFIANLSPASRIKYEYQKRTRGRSISAGSAVTDSEEEAHDKTEFHCLLRGKPGKLVITDEALLFRSAKLLGRDIEVQISWGDIDTIKKSKTMNLGIWSMPGIDVADIDGRITVFQNVVHRDDAFRKLVMTSGKKWSPVV</sequence>